<protein>
    <recommendedName>
        <fullName evidence="2">DNA polymerase III subunit delta'</fullName>
        <ecNumber evidence="1">2.7.7.7</ecNumber>
    </recommendedName>
</protein>
<dbReference type="Proteomes" id="UP000431304">
    <property type="component" value="Unassembled WGS sequence"/>
</dbReference>
<dbReference type="PANTHER" id="PTHR11669:SF8">
    <property type="entry name" value="DNA POLYMERASE III SUBUNIT DELTA"/>
    <property type="match status" value="1"/>
</dbReference>
<dbReference type="GO" id="GO:0003677">
    <property type="term" value="F:DNA binding"/>
    <property type="evidence" value="ECO:0007669"/>
    <property type="project" value="InterPro"/>
</dbReference>
<feature type="domain" description="DNA polymerase III delta subunit C-terminal" evidence="8">
    <location>
        <begin position="249"/>
        <end position="339"/>
    </location>
</feature>
<evidence type="ECO:0000313" key="11">
    <source>
        <dbReference type="Proteomes" id="UP000095492"/>
    </source>
</evidence>
<organism evidence="9 11">
    <name type="scientific">Eubacterium ramulus</name>
    <dbReference type="NCBI Taxonomy" id="39490"/>
    <lineage>
        <taxon>Bacteria</taxon>
        <taxon>Bacillati</taxon>
        <taxon>Bacillota</taxon>
        <taxon>Clostridia</taxon>
        <taxon>Eubacteriales</taxon>
        <taxon>Eubacteriaceae</taxon>
        <taxon>Eubacterium</taxon>
    </lineage>
</organism>
<evidence type="ECO:0000259" key="8">
    <source>
        <dbReference type="Pfam" id="PF09115"/>
    </source>
</evidence>
<keyword evidence="6" id="KW-0239">DNA-directed DNA polymerase</keyword>
<sequence>MAGFHEIIGHEQLIAHLQSAIVMDKVSHAYIINGPKDSGKMMLAQAFAMALQCETSIRNREGATGRPEEKLSPEILAEPCLECHSCKQALGNNQPDIIYLTHEKPNTISVADIREQINHDIEIKPYSSKYKVYIVDEAEKMNQQAQNALLKTIEEPPAYAVILLLTTNADAFLQTIRSRCVMLDIKPVSDEKIREFLMKKRQVPDYKAEVCAAFARGNVGRAVALASSERFNELKDVTVSLLRRLGDIRRYDILQEIKPLNDFKDDIREFFDLVLFWYRDVLLYKAAGSEEQLIFREQALEIRRQAEKSTYHGLQQILEAIETADRRIRANVNFDLTMELLAMTIKENIG</sequence>
<evidence type="ECO:0000313" key="10">
    <source>
        <dbReference type="EMBL" id="MSD15374.1"/>
    </source>
</evidence>
<dbReference type="Gene3D" id="3.40.50.300">
    <property type="entry name" value="P-loop containing nucleotide triphosphate hydrolases"/>
    <property type="match status" value="1"/>
</dbReference>
<reference evidence="9 11" key="1">
    <citation type="submission" date="2015-09" db="EMBL/GenBank/DDBJ databases">
        <authorList>
            <consortium name="Pathogen Informatics"/>
        </authorList>
    </citation>
    <scope>NUCLEOTIDE SEQUENCE [LARGE SCALE GENOMIC DNA]</scope>
    <source>
        <strain evidence="9 11">2789STDY5608891</strain>
    </source>
</reference>
<dbReference type="EC" id="2.7.7.7" evidence="1"/>
<accession>A0A173RWH8</accession>
<dbReference type="PANTHER" id="PTHR11669">
    <property type="entry name" value="REPLICATION FACTOR C / DNA POLYMERASE III GAMMA-TAU SUBUNIT"/>
    <property type="match status" value="1"/>
</dbReference>
<reference evidence="10 12" key="2">
    <citation type="journal article" date="2019" name="Nat. Med.">
        <title>A library of human gut bacterial isolates paired with longitudinal multiomics data enables mechanistic microbiome research.</title>
        <authorList>
            <person name="Poyet M."/>
            <person name="Groussin M."/>
            <person name="Gibbons S.M."/>
            <person name="Avila-Pacheco J."/>
            <person name="Jiang X."/>
            <person name="Kearney S.M."/>
            <person name="Perrotta A.R."/>
            <person name="Berdy B."/>
            <person name="Zhao S."/>
            <person name="Lieberman T.D."/>
            <person name="Swanson P.K."/>
            <person name="Smith M."/>
            <person name="Roesemann S."/>
            <person name="Alexander J.E."/>
            <person name="Rich S.A."/>
            <person name="Livny J."/>
            <person name="Vlamakis H."/>
            <person name="Clish C."/>
            <person name="Bullock K."/>
            <person name="Deik A."/>
            <person name="Scott J."/>
            <person name="Pierce K.A."/>
            <person name="Xavier R.J."/>
            <person name="Alm E.J."/>
        </authorList>
    </citation>
    <scope>NUCLEOTIDE SEQUENCE [LARGE SCALE GENOMIC DNA]</scope>
    <source>
        <strain evidence="10 12">BIOML-A3</strain>
    </source>
</reference>
<dbReference type="Pfam" id="PF13177">
    <property type="entry name" value="DNA_pol3_delta2"/>
    <property type="match status" value="1"/>
</dbReference>
<name>A0A173RWH8_EUBRA</name>
<evidence type="ECO:0000313" key="9">
    <source>
        <dbReference type="EMBL" id="CUM82373.1"/>
    </source>
</evidence>
<evidence type="ECO:0000313" key="12">
    <source>
        <dbReference type="Proteomes" id="UP000431304"/>
    </source>
</evidence>
<comment type="catalytic activity">
    <reaction evidence="7">
        <text>DNA(n) + a 2'-deoxyribonucleoside 5'-triphosphate = DNA(n+1) + diphosphate</text>
        <dbReference type="Rhea" id="RHEA:22508"/>
        <dbReference type="Rhea" id="RHEA-COMP:17339"/>
        <dbReference type="Rhea" id="RHEA-COMP:17340"/>
        <dbReference type="ChEBI" id="CHEBI:33019"/>
        <dbReference type="ChEBI" id="CHEBI:61560"/>
        <dbReference type="ChEBI" id="CHEBI:173112"/>
        <dbReference type="EC" id="2.7.7.7"/>
    </reaction>
</comment>
<dbReference type="OrthoDB" id="9810148at2"/>
<evidence type="ECO:0000256" key="6">
    <source>
        <dbReference type="ARBA" id="ARBA00022932"/>
    </source>
</evidence>
<dbReference type="GO" id="GO:0003887">
    <property type="term" value="F:DNA-directed DNA polymerase activity"/>
    <property type="evidence" value="ECO:0007669"/>
    <property type="project" value="UniProtKB-KW"/>
</dbReference>
<dbReference type="AlphaFoldDB" id="A0A173RWH8"/>
<dbReference type="InterPro" id="IPR015199">
    <property type="entry name" value="DNA_pol_III_delta_C"/>
</dbReference>
<gene>
    <name evidence="9" type="primary">dnaX_1</name>
    <name evidence="9" type="ORF">ERS852448_00652</name>
    <name evidence="10" type="ORF">GKE72_04675</name>
</gene>
<dbReference type="InterPro" id="IPR027417">
    <property type="entry name" value="P-loop_NTPase"/>
</dbReference>
<dbReference type="GO" id="GO:0009360">
    <property type="term" value="C:DNA polymerase III complex"/>
    <property type="evidence" value="ECO:0007669"/>
    <property type="project" value="InterPro"/>
</dbReference>
<keyword evidence="3 9" id="KW-0808">Transferase</keyword>
<dbReference type="GeneID" id="97392147"/>
<dbReference type="SUPFAM" id="SSF52540">
    <property type="entry name" value="P-loop containing nucleoside triphosphate hydrolases"/>
    <property type="match status" value="1"/>
</dbReference>
<evidence type="ECO:0000256" key="4">
    <source>
        <dbReference type="ARBA" id="ARBA00022695"/>
    </source>
</evidence>
<keyword evidence="5" id="KW-0235">DNA replication</keyword>
<dbReference type="STRING" id="39490.ERS852448_00652"/>
<evidence type="ECO:0000256" key="2">
    <source>
        <dbReference type="ARBA" id="ARBA00014363"/>
    </source>
</evidence>
<evidence type="ECO:0000256" key="5">
    <source>
        <dbReference type="ARBA" id="ARBA00022705"/>
    </source>
</evidence>
<dbReference type="EMBL" id="CYYA01000003">
    <property type="protein sequence ID" value="CUM82373.1"/>
    <property type="molecule type" value="Genomic_DNA"/>
</dbReference>
<evidence type="ECO:0000256" key="3">
    <source>
        <dbReference type="ARBA" id="ARBA00022679"/>
    </source>
</evidence>
<dbReference type="Proteomes" id="UP000095492">
    <property type="component" value="Unassembled WGS sequence"/>
</dbReference>
<keyword evidence="4 9" id="KW-0548">Nucleotidyltransferase</keyword>
<evidence type="ECO:0000256" key="1">
    <source>
        <dbReference type="ARBA" id="ARBA00012417"/>
    </source>
</evidence>
<dbReference type="EMBL" id="WKRA01000005">
    <property type="protein sequence ID" value="MSD15374.1"/>
    <property type="molecule type" value="Genomic_DNA"/>
</dbReference>
<proteinExistence type="predicted"/>
<evidence type="ECO:0000256" key="7">
    <source>
        <dbReference type="ARBA" id="ARBA00049244"/>
    </source>
</evidence>
<dbReference type="RefSeq" id="WP_022035659.1">
    <property type="nucleotide sequence ID" value="NZ_CAXUGT010000007.1"/>
</dbReference>
<dbReference type="Pfam" id="PF09115">
    <property type="entry name" value="DNApol3-delta_C"/>
    <property type="match status" value="1"/>
</dbReference>
<dbReference type="InterPro" id="IPR050238">
    <property type="entry name" value="DNA_Rep/Repair_Clamp_Loader"/>
</dbReference>
<dbReference type="GO" id="GO:0006261">
    <property type="term" value="P:DNA-templated DNA replication"/>
    <property type="evidence" value="ECO:0007669"/>
    <property type="project" value="TreeGrafter"/>
</dbReference>